<comment type="similarity">
    <text evidence="1">Belongs to the asaB hydroxylase/desaturase family.</text>
</comment>
<reference evidence="2 3" key="1">
    <citation type="journal article" date="2019" name="Nat. Ecol. Evol.">
        <title>Megaphylogeny resolves global patterns of mushroom evolution.</title>
        <authorList>
            <person name="Varga T."/>
            <person name="Krizsan K."/>
            <person name="Foldi C."/>
            <person name="Dima B."/>
            <person name="Sanchez-Garcia M."/>
            <person name="Sanchez-Ramirez S."/>
            <person name="Szollosi G.J."/>
            <person name="Szarkandi J.G."/>
            <person name="Papp V."/>
            <person name="Albert L."/>
            <person name="Andreopoulos W."/>
            <person name="Angelini C."/>
            <person name="Antonin V."/>
            <person name="Barry K.W."/>
            <person name="Bougher N.L."/>
            <person name="Buchanan P."/>
            <person name="Buyck B."/>
            <person name="Bense V."/>
            <person name="Catcheside P."/>
            <person name="Chovatia M."/>
            <person name="Cooper J."/>
            <person name="Damon W."/>
            <person name="Desjardin D."/>
            <person name="Finy P."/>
            <person name="Geml J."/>
            <person name="Haridas S."/>
            <person name="Hughes K."/>
            <person name="Justo A."/>
            <person name="Karasinski D."/>
            <person name="Kautmanova I."/>
            <person name="Kiss B."/>
            <person name="Kocsube S."/>
            <person name="Kotiranta H."/>
            <person name="LaButti K.M."/>
            <person name="Lechner B.E."/>
            <person name="Liimatainen K."/>
            <person name="Lipzen A."/>
            <person name="Lukacs Z."/>
            <person name="Mihaltcheva S."/>
            <person name="Morgado L.N."/>
            <person name="Niskanen T."/>
            <person name="Noordeloos M.E."/>
            <person name="Ohm R.A."/>
            <person name="Ortiz-Santana B."/>
            <person name="Ovrebo C."/>
            <person name="Racz N."/>
            <person name="Riley R."/>
            <person name="Savchenko A."/>
            <person name="Shiryaev A."/>
            <person name="Soop K."/>
            <person name="Spirin V."/>
            <person name="Szebenyi C."/>
            <person name="Tomsovsky M."/>
            <person name="Tulloss R.E."/>
            <person name="Uehling J."/>
            <person name="Grigoriev I.V."/>
            <person name="Vagvolgyi C."/>
            <person name="Papp T."/>
            <person name="Martin F.M."/>
            <person name="Miettinen O."/>
            <person name="Hibbett D.S."/>
            <person name="Nagy L.G."/>
        </authorList>
    </citation>
    <scope>NUCLEOTIDE SEQUENCE [LARGE SCALE GENOMIC DNA]</scope>
    <source>
        <strain evidence="2 3">CBS 962.96</strain>
    </source>
</reference>
<dbReference type="PANTHER" id="PTHR34598">
    <property type="entry name" value="BLL6449 PROTEIN"/>
    <property type="match status" value="1"/>
</dbReference>
<proteinExistence type="inferred from homology"/>
<organism evidence="2 3">
    <name type="scientific">Dendrothele bispora (strain CBS 962.96)</name>
    <dbReference type="NCBI Taxonomy" id="1314807"/>
    <lineage>
        <taxon>Eukaryota</taxon>
        <taxon>Fungi</taxon>
        <taxon>Dikarya</taxon>
        <taxon>Basidiomycota</taxon>
        <taxon>Agaricomycotina</taxon>
        <taxon>Agaricomycetes</taxon>
        <taxon>Agaricomycetidae</taxon>
        <taxon>Agaricales</taxon>
        <taxon>Agaricales incertae sedis</taxon>
        <taxon>Dendrothele</taxon>
    </lineage>
</organism>
<evidence type="ECO:0008006" key="4">
    <source>
        <dbReference type="Google" id="ProtNLM"/>
    </source>
</evidence>
<dbReference type="OrthoDB" id="412788at2759"/>
<dbReference type="GO" id="GO:0016491">
    <property type="term" value="F:oxidoreductase activity"/>
    <property type="evidence" value="ECO:0007669"/>
    <property type="project" value="InterPro"/>
</dbReference>
<dbReference type="EMBL" id="ML180925">
    <property type="protein sequence ID" value="THU76433.1"/>
    <property type="molecule type" value="Genomic_DNA"/>
</dbReference>
<dbReference type="InterPro" id="IPR044053">
    <property type="entry name" value="AsaB-like"/>
</dbReference>
<evidence type="ECO:0000313" key="2">
    <source>
        <dbReference type="EMBL" id="THU76433.1"/>
    </source>
</evidence>
<protein>
    <recommendedName>
        <fullName evidence="4">Methyltransferase</fullName>
    </recommendedName>
</protein>
<keyword evidence="3" id="KW-1185">Reference proteome</keyword>
<dbReference type="PANTHER" id="PTHR34598:SF3">
    <property type="entry name" value="OXIDOREDUCTASE AN1597"/>
    <property type="match status" value="1"/>
</dbReference>
<evidence type="ECO:0000256" key="1">
    <source>
        <dbReference type="ARBA" id="ARBA00023604"/>
    </source>
</evidence>
<sequence length="284" mass="32332">MSAIVTQSPQAIQTILQYFLPPADGSRAYNFNYPTPGKPQKNWLPEKHAVEIENVRGKESSVSLDTAGLQFVLNEPTKHKSFKNDNEIQKEYYPESVELIKKLTGASRVVIFDHTVRRRDTNQDGLDSANRQPANQVHVDQSAQAARNRVLRHLPESESVELLKHRFQIINLWRPISHPAYDWPLTLCDYRSLDVKKDLVLVALIYADSTEGETLGVKYNPEHKWKYLKGMTPDEGVLIKCYDSKEDGSVSVMTPHTAFEDPSAPEDALPRESIELRALVFYDD</sequence>
<gene>
    <name evidence="2" type="ORF">K435DRAFT_879230</name>
</gene>
<evidence type="ECO:0000313" key="3">
    <source>
        <dbReference type="Proteomes" id="UP000297245"/>
    </source>
</evidence>
<dbReference type="Proteomes" id="UP000297245">
    <property type="component" value="Unassembled WGS sequence"/>
</dbReference>
<accession>A0A4S8KLS3</accession>
<dbReference type="NCBIfam" id="NF041278">
    <property type="entry name" value="CmcJ_NvfI_EfuI"/>
    <property type="match status" value="1"/>
</dbReference>
<dbReference type="AlphaFoldDB" id="A0A4S8KLS3"/>
<name>A0A4S8KLS3_DENBC</name>